<dbReference type="OrthoDB" id="8859181at2"/>
<gene>
    <name evidence="3" type="ORF">FOZ76_26960</name>
</gene>
<dbReference type="RefSeq" id="WP_143951388.1">
    <property type="nucleotide sequence ID" value="NZ_BAABMB010000002.1"/>
</dbReference>
<comment type="similarity">
    <text evidence="1">Belongs to the aldolase class II family.</text>
</comment>
<proteinExistence type="inferred from homology"/>
<dbReference type="NCBIfam" id="NF005451">
    <property type="entry name" value="PRK07044.1"/>
    <property type="match status" value="1"/>
</dbReference>
<dbReference type="EMBL" id="VLTJ01000044">
    <property type="protein sequence ID" value="TSH88517.1"/>
    <property type="molecule type" value="Genomic_DNA"/>
</dbReference>
<dbReference type="InterPro" id="IPR001303">
    <property type="entry name" value="Aldolase_II/adducin_N"/>
</dbReference>
<dbReference type="PANTHER" id="PTHR10672">
    <property type="entry name" value="ADDUCIN"/>
    <property type="match status" value="1"/>
</dbReference>
<comment type="caution">
    <text evidence="3">The sequence shown here is derived from an EMBL/GenBank/DDBJ whole genome shotgun (WGS) entry which is preliminary data.</text>
</comment>
<evidence type="ECO:0000259" key="2">
    <source>
        <dbReference type="SMART" id="SM01007"/>
    </source>
</evidence>
<dbReference type="SMART" id="SM01007">
    <property type="entry name" value="Aldolase_II"/>
    <property type="match status" value="1"/>
</dbReference>
<dbReference type="PANTHER" id="PTHR10672:SF3">
    <property type="entry name" value="PROTEIN HU-LI TAI SHAO"/>
    <property type="match status" value="1"/>
</dbReference>
<dbReference type="AlphaFoldDB" id="A0A556A6L7"/>
<name>A0A556A6L7_9BURK</name>
<feature type="domain" description="Class II aldolase/adducin N-terminal" evidence="2">
    <location>
        <begin position="26"/>
        <end position="208"/>
    </location>
</feature>
<evidence type="ECO:0000256" key="1">
    <source>
        <dbReference type="ARBA" id="ARBA00037961"/>
    </source>
</evidence>
<evidence type="ECO:0000313" key="4">
    <source>
        <dbReference type="Proteomes" id="UP000318405"/>
    </source>
</evidence>
<dbReference type="Proteomes" id="UP000318405">
    <property type="component" value="Unassembled WGS sequence"/>
</dbReference>
<dbReference type="Pfam" id="PF00596">
    <property type="entry name" value="Aldolase_II"/>
    <property type="match status" value="1"/>
</dbReference>
<keyword evidence="4" id="KW-1185">Reference proteome</keyword>
<dbReference type="GO" id="GO:0051015">
    <property type="term" value="F:actin filament binding"/>
    <property type="evidence" value="ECO:0007669"/>
    <property type="project" value="TreeGrafter"/>
</dbReference>
<dbReference type="GO" id="GO:0005856">
    <property type="term" value="C:cytoskeleton"/>
    <property type="evidence" value="ECO:0007669"/>
    <property type="project" value="TreeGrafter"/>
</dbReference>
<dbReference type="InterPro" id="IPR051017">
    <property type="entry name" value="Aldolase-II_Adducin_sf"/>
</dbReference>
<organism evidence="3 4">
    <name type="scientific">Verticiella sediminum</name>
    <dbReference type="NCBI Taxonomy" id="1247510"/>
    <lineage>
        <taxon>Bacteria</taxon>
        <taxon>Pseudomonadati</taxon>
        <taxon>Pseudomonadota</taxon>
        <taxon>Betaproteobacteria</taxon>
        <taxon>Burkholderiales</taxon>
        <taxon>Alcaligenaceae</taxon>
        <taxon>Verticiella</taxon>
    </lineage>
</organism>
<dbReference type="Gene3D" id="3.40.225.10">
    <property type="entry name" value="Class II aldolase/adducin N-terminal domain"/>
    <property type="match status" value="1"/>
</dbReference>
<dbReference type="SUPFAM" id="SSF53639">
    <property type="entry name" value="AraD/HMP-PK domain-like"/>
    <property type="match status" value="1"/>
</dbReference>
<evidence type="ECO:0000313" key="3">
    <source>
        <dbReference type="EMBL" id="TSH88517.1"/>
    </source>
</evidence>
<protein>
    <submittedName>
        <fullName evidence="3">Class II aldolase/adducin family protein</fullName>
    </submittedName>
</protein>
<sequence length="258" mass="28620">MQIPTDIERPAVTPGGISPAERAMREDLAALYRAVHRYGMTDLIYNHITARVPDEPEHILINPYGLLYQEVCASCLYKISLDGEVRYKPDDGYTLNPAAYVIHTAVHKARHDAVCVLHVHTRASTAVSAMTCGLLPISQQAALFHGRIGYHDFTGPEVTLAQQEGLVADLGAHNVVLLRNHGVLLCAHTIAEAFFNLYWFESACKVQVDAMAAGSLVQFDDAALQATRDAFARVPIRGEREWKAVRRDLDRTAPDYRD</sequence>
<reference evidence="3 4" key="1">
    <citation type="submission" date="2019-07" db="EMBL/GenBank/DDBJ databases">
        <title>Qingshengfaniella alkalisoli gen. nov., sp. nov., isolated from saline soil.</title>
        <authorList>
            <person name="Xu L."/>
            <person name="Huang X.-X."/>
            <person name="Sun J.-Q."/>
        </authorList>
    </citation>
    <scope>NUCLEOTIDE SEQUENCE [LARGE SCALE GENOMIC DNA]</scope>
    <source>
        <strain evidence="3 4">DSM 27279</strain>
    </source>
</reference>
<dbReference type="InterPro" id="IPR036409">
    <property type="entry name" value="Aldolase_II/adducin_N_sf"/>
</dbReference>
<accession>A0A556A6L7</accession>